<evidence type="ECO:0000313" key="3">
    <source>
        <dbReference type="Proteomes" id="UP000069697"/>
    </source>
</evidence>
<reference evidence="3" key="2">
    <citation type="submission" date="2016-01" db="EMBL/GenBank/DDBJ databases">
        <title>Draft Genome Sequence of Paenibacillus amylolyticus Heshi-A3 that Was Isolated from Fermented Rice Bran with Aging Salted Mackerel, Which Was Named Heshiko as Traditional Fermented Seafood in Japan.</title>
        <authorList>
            <person name="Akuzawa S."/>
            <person name="Nakagawa J."/>
            <person name="Kanekatsu T."/>
            <person name="Kubota E."/>
            <person name="Ohtake R."/>
            <person name="Suzuki T."/>
            <person name="Kanesaki Y."/>
        </authorList>
    </citation>
    <scope>NUCLEOTIDE SEQUENCE [LARGE SCALE GENOMIC DNA]</scope>
    <source>
        <strain evidence="3">Heshi-A3</strain>
    </source>
</reference>
<evidence type="ECO:0008006" key="4">
    <source>
        <dbReference type="Google" id="ProtNLM"/>
    </source>
</evidence>
<name>A0A117I130_PAEAM</name>
<gene>
    <name evidence="2" type="ORF">PAHA3_1663</name>
</gene>
<evidence type="ECO:0000313" key="2">
    <source>
        <dbReference type="EMBL" id="GAS81589.1"/>
    </source>
</evidence>
<protein>
    <recommendedName>
        <fullName evidence="4">2-keto-3-deoxygluconate kinase</fullName>
    </recommendedName>
</protein>
<feature type="compositionally biased region" description="Basic and acidic residues" evidence="1">
    <location>
        <begin position="1"/>
        <end position="44"/>
    </location>
</feature>
<organism evidence="2 3">
    <name type="scientific">Paenibacillus amylolyticus</name>
    <dbReference type="NCBI Taxonomy" id="1451"/>
    <lineage>
        <taxon>Bacteria</taxon>
        <taxon>Bacillati</taxon>
        <taxon>Bacillota</taxon>
        <taxon>Bacilli</taxon>
        <taxon>Bacillales</taxon>
        <taxon>Paenibacillaceae</taxon>
        <taxon>Paenibacillus</taxon>
    </lineage>
</organism>
<reference evidence="2 3" key="1">
    <citation type="journal article" date="2016" name="Genome Announc.">
        <title>Draft Genome Sequence of Paenibacillus amylolyticus Heshi-A3, Isolated from Fermented Rice Bran in a Japanese Fermented Seafood Dish.</title>
        <authorList>
            <person name="Akuzawa S."/>
            <person name="Nagaoka J."/>
            <person name="Kanekatsu M."/>
            <person name="Kubota E."/>
            <person name="Ohtake R."/>
            <person name="Suzuki T."/>
            <person name="Kanesaki Y."/>
        </authorList>
    </citation>
    <scope>NUCLEOTIDE SEQUENCE [LARGE SCALE GENOMIC DNA]</scope>
    <source>
        <strain evidence="2 3">Heshi-A3</strain>
    </source>
</reference>
<accession>A0A117I130</accession>
<dbReference type="RefSeq" id="WP_235599389.1">
    <property type="nucleotide sequence ID" value="NZ_BCNV01000001.1"/>
</dbReference>
<comment type="caution">
    <text evidence="2">The sequence shown here is derived from an EMBL/GenBank/DDBJ whole genome shotgun (WGS) entry which is preliminary data.</text>
</comment>
<feature type="region of interest" description="Disordered" evidence="1">
    <location>
        <begin position="1"/>
        <end position="53"/>
    </location>
</feature>
<dbReference type="AlphaFoldDB" id="A0A117I130"/>
<proteinExistence type="predicted"/>
<dbReference type="Proteomes" id="UP000069697">
    <property type="component" value="Unassembled WGS sequence"/>
</dbReference>
<sequence length="124" mass="14728">MRDRDMNETDRSVRQGERPKRDMSENEQRGERSRRGRGHGEHQGKRGHGAQTFRRGRILVFLEQMQNRRTTLARQLGQEEYEHIRPMISGELKAIDQVIDEYIHLFELQNEDVIPNKDLESESE</sequence>
<evidence type="ECO:0000256" key="1">
    <source>
        <dbReference type="SAM" id="MobiDB-lite"/>
    </source>
</evidence>
<dbReference type="EMBL" id="BCNV01000001">
    <property type="protein sequence ID" value="GAS81589.1"/>
    <property type="molecule type" value="Genomic_DNA"/>
</dbReference>